<dbReference type="InterPro" id="IPR029039">
    <property type="entry name" value="Flavoprotein-like_sf"/>
</dbReference>
<dbReference type="GO" id="GO:0010181">
    <property type="term" value="F:FMN binding"/>
    <property type="evidence" value="ECO:0007669"/>
    <property type="project" value="InterPro"/>
</dbReference>
<evidence type="ECO:0000313" key="3">
    <source>
        <dbReference type="Proteomes" id="UP000295500"/>
    </source>
</evidence>
<dbReference type="Gene3D" id="3.40.50.360">
    <property type="match status" value="1"/>
</dbReference>
<evidence type="ECO:0000259" key="1">
    <source>
        <dbReference type="PROSITE" id="PS50902"/>
    </source>
</evidence>
<sequence>MSKIAVVYYSKHGTTEEYARKVAEEVGGDLFDAHKVKYKDIKDYDVIVYGGGIYSGGIKGIEFLKKNWNKGLCEKKIMVFAVGITVDHEENCQQCREINFVKRLEGLPCYFLPGAYDPAKNTGVDKQIMGFTLKLIGEGDAKGQTAESNSLIDRMRNGCDLRDMSAIGPLVEAIKAL</sequence>
<dbReference type="Proteomes" id="UP000295500">
    <property type="component" value="Unassembled WGS sequence"/>
</dbReference>
<accession>A0A4R6Q771</accession>
<feature type="domain" description="Flavodoxin-like" evidence="1">
    <location>
        <begin position="4"/>
        <end position="177"/>
    </location>
</feature>
<dbReference type="SUPFAM" id="SSF52218">
    <property type="entry name" value="Flavoproteins"/>
    <property type="match status" value="1"/>
</dbReference>
<dbReference type="GO" id="GO:0006783">
    <property type="term" value="P:heme biosynthetic process"/>
    <property type="evidence" value="ECO:0007669"/>
    <property type="project" value="TreeGrafter"/>
</dbReference>
<proteinExistence type="predicted"/>
<dbReference type="RefSeq" id="WP_133528061.1">
    <property type="nucleotide sequence ID" value="NZ_SNXO01000009.1"/>
</dbReference>
<reference evidence="2 3" key="1">
    <citation type="submission" date="2019-03" db="EMBL/GenBank/DDBJ databases">
        <title>Genomic Encyclopedia of Type Strains, Phase IV (KMG-IV): sequencing the most valuable type-strain genomes for metagenomic binning, comparative biology and taxonomic classification.</title>
        <authorList>
            <person name="Goeker M."/>
        </authorList>
    </citation>
    <scope>NUCLEOTIDE SEQUENCE [LARGE SCALE GENOMIC DNA]</scope>
    <source>
        <strain evidence="2 3">DSM 28287</strain>
    </source>
</reference>
<dbReference type="PANTHER" id="PTHR38030">
    <property type="entry name" value="PROTOPORPHYRINOGEN IX DEHYDROGENASE [MENAQUINONE]"/>
    <property type="match status" value="1"/>
</dbReference>
<protein>
    <submittedName>
        <fullName evidence="2">Menaquinone-dependent protoporphyrinogen IX oxidase</fullName>
    </submittedName>
</protein>
<keyword evidence="3" id="KW-1185">Reference proteome</keyword>
<dbReference type="GO" id="GO:0009055">
    <property type="term" value="F:electron transfer activity"/>
    <property type="evidence" value="ECO:0007669"/>
    <property type="project" value="InterPro"/>
</dbReference>
<dbReference type="OrthoDB" id="2146857at2"/>
<dbReference type="EMBL" id="SNXO01000009">
    <property type="protein sequence ID" value="TDP57900.1"/>
    <property type="molecule type" value="Genomic_DNA"/>
</dbReference>
<comment type="caution">
    <text evidence="2">The sequence shown here is derived from an EMBL/GenBank/DDBJ whole genome shotgun (WGS) entry which is preliminary data.</text>
</comment>
<evidence type="ECO:0000313" key="2">
    <source>
        <dbReference type="EMBL" id="TDP57900.1"/>
    </source>
</evidence>
<name>A0A4R6Q771_9FIRM</name>
<dbReference type="InterPro" id="IPR008254">
    <property type="entry name" value="Flavodoxin/NO_synth"/>
</dbReference>
<dbReference type="Pfam" id="PF12724">
    <property type="entry name" value="Flavodoxin_5"/>
    <property type="match status" value="1"/>
</dbReference>
<dbReference type="InterPro" id="IPR052200">
    <property type="entry name" value="Protoporphyrinogen_IX_DH"/>
</dbReference>
<dbReference type="GO" id="GO:0016651">
    <property type="term" value="F:oxidoreductase activity, acting on NAD(P)H"/>
    <property type="evidence" value="ECO:0007669"/>
    <property type="project" value="UniProtKB-ARBA"/>
</dbReference>
<dbReference type="InterPro" id="IPR026816">
    <property type="entry name" value="Flavodoxin_dom"/>
</dbReference>
<dbReference type="InterPro" id="IPR001226">
    <property type="entry name" value="Flavodoxin_CS"/>
</dbReference>
<dbReference type="PROSITE" id="PS00201">
    <property type="entry name" value="FLAVODOXIN"/>
    <property type="match status" value="1"/>
</dbReference>
<dbReference type="GO" id="GO:0070819">
    <property type="term" value="F:menaquinone-dependent protoporphyrinogen oxidase activity"/>
    <property type="evidence" value="ECO:0007669"/>
    <property type="project" value="TreeGrafter"/>
</dbReference>
<organism evidence="2 3">
    <name type="scientific">Aminicella lysinilytica</name>
    <dbReference type="NCBI Taxonomy" id="433323"/>
    <lineage>
        <taxon>Bacteria</taxon>
        <taxon>Bacillati</taxon>
        <taxon>Bacillota</taxon>
        <taxon>Clostridia</taxon>
        <taxon>Peptostreptococcales</taxon>
        <taxon>Anaerovoracaceae</taxon>
        <taxon>Aminicella</taxon>
    </lineage>
</organism>
<gene>
    <name evidence="2" type="ORF">EV211_10910</name>
</gene>
<dbReference type="AlphaFoldDB" id="A0A4R6Q771"/>
<dbReference type="PANTHER" id="PTHR38030:SF2">
    <property type="entry name" value="PROTOPORPHYRINOGEN IX DEHYDROGENASE [QUINONE]"/>
    <property type="match status" value="1"/>
</dbReference>
<dbReference type="PROSITE" id="PS50902">
    <property type="entry name" value="FLAVODOXIN_LIKE"/>
    <property type="match status" value="1"/>
</dbReference>